<comment type="similarity">
    <text evidence="1">Belongs to the VPS26 family.</text>
</comment>
<dbReference type="Gene3D" id="2.60.40.640">
    <property type="match status" value="2"/>
</dbReference>
<dbReference type="GeneTree" id="ENSGT00950000183064"/>
<evidence type="ECO:0000313" key="3">
    <source>
        <dbReference type="Proteomes" id="UP000694388"/>
    </source>
</evidence>
<evidence type="ECO:0000256" key="1">
    <source>
        <dbReference type="ARBA" id="ARBA00009100"/>
    </source>
</evidence>
<dbReference type="Proteomes" id="UP000694388">
    <property type="component" value="Unplaced"/>
</dbReference>
<reference evidence="2" key="2">
    <citation type="submission" date="2025-09" db="UniProtKB">
        <authorList>
            <consortium name="Ensembl"/>
        </authorList>
    </citation>
    <scope>IDENTIFICATION</scope>
</reference>
<dbReference type="PANTHER" id="PTHR12233">
    <property type="entry name" value="VACUOLAR PROTEIN SORTING 26 RELATED"/>
    <property type="match status" value="1"/>
</dbReference>
<protein>
    <submittedName>
        <fullName evidence="2">VPS26 endosomal protein sorting factor C</fullName>
    </submittedName>
</protein>
<proteinExistence type="inferred from homology"/>
<dbReference type="InterPro" id="IPR028934">
    <property type="entry name" value="Vps26-related"/>
</dbReference>
<sequence length="278" mass="31162">MALCLDIRLKRASKVYSRGEILAGVVVVQCKETVQHQGISLTMDGSVMLQLSSKTIGVFEAFYNSAKPITLVNCSAEVCKPGRLPLGRTEIPFEFPIEPQGSQKYVLRCDMKRSLLNKDLQKTCEFIIHIPVCFPSRFLISPESLQNVPENVEVPVLRARGELSATQCSLGCPLTGWLTLERCDLPLRSIELQLIRVETCGCAEGYGKELSEVQRVQVVDGEVCRGLPILLHMHLPRLFTCSTLNTSTFKIEFELNIIIVLKDDHMITENFPLKLVRN</sequence>
<dbReference type="Pfam" id="PF03643">
    <property type="entry name" value="Vps26"/>
    <property type="match status" value="1"/>
</dbReference>
<dbReference type="AlphaFoldDB" id="A0A8C4QCM6"/>
<name>A0A8C4QCM6_EPTBU</name>
<evidence type="ECO:0000313" key="2">
    <source>
        <dbReference type="Ensembl" id="ENSEBUP00000013354.1"/>
    </source>
</evidence>
<accession>A0A8C4QCM6</accession>
<dbReference type="Ensembl" id="ENSEBUT00000013930.1">
    <property type="protein sequence ID" value="ENSEBUP00000013354.1"/>
    <property type="gene ID" value="ENSEBUG00000008422.1"/>
</dbReference>
<reference evidence="2" key="1">
    <citation type="submission" date="2025-08" db="UniProtKB">
        <authorList>
            <consortium name="Ensembl"/>
        </authorList>
    </citation>
    <scope>IDENTIFICATION</scope>
</reference>
<dbReference type="GO" id="GO:0006886">
    <property type="term" value="P:intracellular protein transport"/>
    <property type="evidence" value="ECO:0007669"/>
    <property type="project" value="InterPro"/>
</dbReference>
<dbReference type="InterPro" id="IPR014752">
    <property type="entry name" value="Arrestin-like_C"/>
</dbReference>
<dbReference type="OMA" id="CVTMPIT"/>
<organism evidence="2 3">
    <name type="scientific">Eptatretus burgeri</name>
    <name type="common">Inshore hagfish</name>
    <dbReference type="NCBI Taxonomy" id="7764"/>
    <lineage>
        <taxon>Eukaryota</taxon>
        <taxon>Metazoa</taxon>
        <taxon>Chordata</taxon>
        <taxon>Craniata</taxon>
        <taxon>Vertebrata</taxon>
        <taxon>Cyclostomata</taxon>
        <taxon>Myxini</taxon>
        <taxon>Myxiniformes</taxon>
        <taxon>Myxinidae</taxon>
        <taxon>Eptatretinae</taxon>
        <taxon>Eptatretus</taxon>
    </lineage>
</organism>
<keyword evidence="3" id="KW-1185">Reference proteome</keyword>